<feature type="transmembrane region" description="Helical" evidence="9">
    <location>
        <begin position="43"/>
        <end position="62"/>
    </location>
</feature>
<evidence type="ECO:0000256" key="9">
    <source>
        <dbReference type="SAM" id="Phobius"/>
    </source>
</evidence>
<evidence type="ECO:0000259" key="10">
    <source>
        <dbReference type="Pfam" id="PF07730"/>
    </source>
</evidence>
<keyword evidence="7" id="KW-0067">ATP-binding</keyword>
<dbReference type="CDD" id="cd16917">
    <property type="entry name" value="HATPase_UhpB-NarQ-NarX-like"/>
    <property type="match status" value="1"/>
</dbReference>
<evidence type="ECO:0000256" key="4">
    <source>
        <dbReference type="ARBA" id="ARBA00022679"/>
    </source>
</evidence>
<evidence type="ECO:0000256" key="1">
    <source>
        <dbReference type="ARBA" id="ARBA00000085"/>
    </source>
</evidence>
<dbReference type="GO" id="GO:0046983">
    <property type="term" value="F:protein dimerization activity"/>
    <property type="evidence" value="ECO:0007669"/>
    <property type="project" value="InterPro"/>
</dbReference>
<evidence type="ECO:0000256" key="8">
    <source>
        <dbReference type="ARBA" id="ARBA00023012"/>
    </source>
</evidence>
<dbReference type="SUPFAM" id="SSF55874">
    <property type="entry name" value="ATPase domain of HSP90 chaperone/DNA topoisomerase II/histidine kinase"/>
    <property type="match status" value="1"/>
</dbReference>
<dbReference type="GO" id="GO:0005524">
    <property type="term" value="F:ATP binding"/>
    <property type="evidence" value="ECO:0007669"/>
    <property type="project" value="UniProtKB-KW"/>
</dbReference>
<dbReference type="GO" id="GO:0000155">
    <property type="term" value="F:phosphorelay sensor kinase activity"/>
    <property type="evidence" value="ECO:0007669"/>
    <property type="project" value="InterPro"/>
</dbReference>
<feature type="transmembrane region" description="Helical" evidence="9">
    <location>
        <begin position="69"/>
        <end position="93"/>
    </location>
</feature>
<dbReference type="Gene3D" id="1.20.5.1930">
    <property type="match status" value="1"/>
</dbReference>
<keyword evidence="9" id="KW-1133">Transmembrane helix</keyword>
<name>A0A919CDK6_9ACTN</name>
<feature type="domain" description="Signal transduction histidine kinase subgroup 3 dimerisation and phosphoacceptor" evidence="10">
    <location>
        <begin position="159"/>
        <end position="222"/>
    </location>
</feature>
<evidence type="ECO:0000256" key="5">
    <source>
        <dbReference type="ARBA" id="ARBA00022741"/>
    </source>
</evidence>
<comment type="catalytic activity">
    <reaction evidence="1">
        <text>ATP + protein L-histidine = ADP + protein N-phospho-L-histidine.</text>
        <dbReference type="EC" id="2.7.13.3"/>
    </reaction>
</comment>
<keyword evidence="6 11" id="KW-0418">Kinase</keyword>
<evidence type="ECO:0000256" key="7">
    <source>
        <dbReference type="ARBA" id="ARBA00022840"/>
    </source>
</evidence>
<evidence type="ECO:0000256" key="2">
    <source>
        <dbReference type="ARBA" id="ARBA00012438"/>
    </source>
</evidence>
<dbReference type="InterPro" id="IPR036890">
    <property type="entry name" value="HATPase_C_sf"/>
</dbReference>
<keyword evidence="9" id="KW-0472">Membrane</keyword>
<dbReference type="AlphaFoldDB" id="A0A919CDK6"/>
<dbReference type="PANTHER" id="PTHR24421:SF10">
    <property type="entry name" value="NITRATE_NITRITE SENSOR PROTEIN NARQ"/>
    <property type="match status" value="1"/>
</dbReference>
<reference evidence="11" key="2">
    <citation type="submission" date="2020-09" db="EMBL/GenBank/DDBJ databases">
        <authorList>
            <person name="Sun Q."/>
            <person name="Ohkuma M."/>
        </authorList>
    </citation>
    <scope>NUCLEOTIDE SEQUENCE</scope>
    <source>
        <strain evidence="11">JCM 4637</strain>
    </source>
</reference>
<dbReference type="Gene3D" id="3.30.565.10">
    <property type="entry name" value="Histidine kinase-like ATPase, C-terminal domain"/>
    <property type="match status" value="1"/>
</dbReference>
<proteinExistence type="predicted"/>
<organism evidence="11 12">
    <name type="scientific">Streptomyces finlayi</name>
    <dbReference type="NCBI Taxonomy" id="67296"/>
    <lineage>
        <taxon>Bacteria</taxon>
        <taxon>Bacillati</taxon>
        <taxon>Actinomycetota</taxon>
        <taxon>Actinomycetes</taxon>
        <taxon>Kitasatosporales</taxon>
        <taxon>Streptomycetaceae</taxon>
        <taxon>Streptomyces</taxon>
    </lineage>
</organism>
<accession>A0A919CDK6</accession>
<evidence type="ECO:0000256" key="6">
    <source>
        <dbReference type="ARBA" id="ARBA00022777"/>
    </source>
</evidence>
<reference evidence="11" key="1">
    <citation type="journal article" date="2014" name="Int. J. Syst. Evol. Microbiol.">
        <title>Complete genome sequence of Corynebacterium casei LMG S-19264T (=DSM 44701T), isolated from a smear-ripened cheese.</title>
        <authorList>
            <consortium name="US DOE Joint Genome Institute (JGI-PGF)"/>
            <person name="Walter F."/>
            <person name="Albersmeier A."/>
            <person name="Kalinowski J."/>
            <person name="Ruckert C."/>
        </authorList>
    </citation>
    <scope>NUCLEOTIDE SEQUENCE</scope>
    <source>
        <strain evidence="11">JCM 4637</strain>
    </source>
</reference>
<comment type="caution">
    <text evidence="11">The sequence shown here is derived from an EMBL/GenBank/DDBJ whole genome shotgun (WGS) entry which is preliminary data.</text>
</comment>
<dbReference type="PANTHER" id="PTHR24421">
    <property type="entry name" value="NITRATE/NITRITE SENSOR PROTEIN NARX-RELATED"/>
    <property type="match status" value="1"/>
</dbReference>
<keyword evidence="3" id="KW-0597">Phosphoprotein</keyword>
<keyword evidence="9" id="KW-0812">Transmembrane</keyword>
<keyword evidence="5" id="KW-0547">Nucleotide-binding</keyword>
<dbReference type="GO" id="GO:0016020">
    <property type="term" value="C:membrane"/>
    <property type="evidence" value="ECO:0007669"/>
    <property type="project" value="InterPro"/>
</dbReference>
<gene>
    <name evidence="11" type="ORF">GCM10010334_69490</name>
</gene>
<dbReference type="EMBL" id="BMVC01000018">
    <property type="protein sequence ID" value="GHD12466.1"/>
    <property type="molecule type" value="Genomic_DNA"/>
</dbReference>
<evidence type="ECO:0000313" key="11">
    <source>
        <dbReference type="EMBL" id="GHD12466.1"/>
    </source>
</evidence>
<dbReference type="InterPro" id="IPR011712">
    <property type="entry name" value="Sig_transdc_His_kin_sub3_dim/P"/>
</dbReference>
<dbReference type="Proteomes" id="UP000638353">
    <property type="component" value="Unassembled WGS sequence"/>
</dbReference>
<keyword evidence="4" id="KW-0808">Transferase</keyword>
<evidence type="ECO:0000256" key="3">
    <source>
        <dbReference type="ARBA" id="ARBA00022553"/>
    </source>
</evidence>
<feature type="transmembrane region" description="Helical" evidence="9">
    <location>
        <begin position="105"/>
        <end position="128"/>
    </location>
</feature>
<evidence type="ECO:0000313" key="12">
    <source>
        <dbReference type="Proteomes" id="UP000638353"/>
    </source>
</evidence>
<keyword evidence="8" id="KW-0902">Two-component regulatory system</keyword>
<dbReference type="Pfam" id="PF07730">
    <property type="entry name" value="HisKA_3"/>
    <property type="match status" value="1"/>
</dbReference>
<dbReference type="InterPro" id="IPR050482">
    <property type="entry name" value="Sensor_HK_TwoCompSys"/>
</dbReference>
<dbReference type="EC" id="2.7.13.3" evidence="2"/>
<sequence length="359" mass="37751">MTAGVVALVATEVWATRSWGSSWALGASCLAVAALVVCRRWPWAALIATLPAVSLGYVWLAPMVSLYHVALLTGSASTAIGASAMTIVSFAPWPHLGPADWAPSSVALTAMFSGLVSITPVILARLVASRRDLRAKMAELALVRTRQQAFETQQLMLQERTRLSRDIHDTVGHHLSLIALQAGALEVSLPPERRPSVALVRKSSQAALADLRSLVTALRTPTERTESTPAPGLSHLPTLITAAGPHVALDMRDMDGFACPPAVEGAVFRIVQESLTNARKYAPDAPVSVVIRRAGANLLMVVRNRAGTKGPSAPGSGKGIQGMRERAAALGGSLLAQPTQDGGFMVEALLPLSTPADHA</sequence>
<protein>
    <recommendedName>
        <fullName evidence="2">histidine kinase</fullName>
        <ecNumber evidence="2">2.7.13.3</ecNumber>
    </recommendedName>
</protein>